<dbReference type="PANTHER" id="PTHR43329">
    <property type="entry name" value="EPOXIDE HYDROLASE"/>
    <property type="match status" value="1"/>
</dbReference>
<dbReference type="PRINTS" id="PR00412">
    <property type="entry name" value="EPOXHYDRLASE"/>
</dbReference>
<evidence type="ECO:0000259" key="4">
    <source>
        <dbReference type="Pfam" id="PF00561"/>
    </source>
</evidence>
<keyword evidence="1" id="KW-0378">Hydrolase</keyword>
<keyword evidence="6" id="KW-1185">Reference proteome</keyword>
<dbReference type="InterPro" id="IPR000639">
    <property type="entry name" value="Epox_hydrolase-like"/>
</dbReference>
<dbReference type="PRINTS" id="PR00111">
    <property type="entry name" value="ABHYDROLASE"/>
</dbReference>
<comment type="caution">
    <text evidence="5">The sequence shown here is derived from an EMBL/GenBank/DDBJ whole genome shotgun (WGS) entry which is preliminary data.</text>
</comment>
<dbReference type="Pfam" id="PF00561">
    <property type="entry name" value="Abhydrolase_1"/>
    <property type="match status" value="1"/>
</dbReference>
<sequence length="355" mass="39609">MLSRFLTTLLLIGASLAANISLADIPPFNSTLSKDLNVTRGLTYHYYASPAAIGKPTLVFLHGFPSSVYDWRHQVPFFKEKGYGLIVPDMLGFGGTAKPLDPEAYAPSLISKDIVDILDAEGIESSVLIGHDWGAKTAGRLANYYPERFSSFAFLAVGYMSLDAFALPYNESNTFAKSILGYELFGYWEFFSENGADQIILDNFDSFFDISFPKDTTLWIKNFAPLGALKDFVSNGRRTTPANFVTPEERAIQMKLLREGGLAAPLNWYKILTSTIEHDDDQGIPKENAVIQKPVFYGAALRDYVGLAASFISSVQQNSNNTLIIHEYNTSHWVMLEARDQVNNDLLDWIESQDF</sequence>
<feature type="signal peptide" evidence="3">
    <location>
        <begin position="1"/>
        <end position="17"/>
    </location>
</feature>
<feature type="domain" description="AB hydrolase-1" evidence="4">
    <location>
        <begin position="56"/>
        <end position="164"/>
    </location>
</feature>
<feature type="chain" id="PRO_5046539222" description="AB hydrolase-1 domain-containing protein" evidence="3">
    <location>
        <begin position="18"/>
        <end position="355"/>
    </location>
</feature>
<protein>
    <recommendedName>
        <fullName evidence="4">AB hydrolase-1 domain-containing protein</fullName>
    </recommendedName>
</protein>
<dbReference type="Gene3D" id="3.40.50.1820">
    <property type="entry name" value="alpha/beta hydrolase"/>
    <property type="match status" value="1"/>
</dbReference>
<evidence type="ECO:0000256" key="3">
    <source>
        <dbReference type="SAM" id="SignalP"/>
    </source>
</evidence>
<proteinExistence type="inferred from homology"/>
<dbReference type="InterPro" id="IPR029058">
    <property type="entry name" value="AB_hydrolase_fold"/>
</dbReference>
<accession>A0ABR1J5L0</accession>
<dbReference type="InterPro" id="IPR000073">
    <property type="entry name" value="AB_hydrolase_1"/>
</dbReference>
<comment type="similarity">
    <text evidence="2">Belongs to the AB hydrolase superfamily. Epoxide hydrolase family.</text>
</comment>
<dbReference type="EMBL" id="JBANRG010000031">
    <property type="protein sequence ID" value="KAK7451265.1"/>
    <property type="molecule type" value="Genomic_DNA"/>
</dbReference>
<dbReference type="SUPFAM" id="SSF53474">
    <property type="entry name" value="alpha/beta-Hydrolases"/>
    <property type="match status" value="1"/>
</dbReference>
<gene>
    <name evidence="5" type="ORF">VKT23_012605</name>
</gene>
<evidence type="ECO:0000256" key="2">
    <source>
        <dbReference type="ARBA" id="ARBA00038334"/>
    </source>
</evidence>
<evidence type="ECO:0000313" key="5">
    <source>
        <dbReference type="EMBL" id="KAK7451265.1"/>
    </source>
</evidence>
<evidence type="ECO:0000313" key="6">
    <source>
        <dbReference type="Proteomes" id="UP001498398"/>
    </source>
</evidence>
<evidence type="ECO:0000256" key="1">
    <source>
        <dbReference type="ARBA" id="ARBA00022801"/>
    </source>
</evidence>
<keyword evidence="3" id="KW-0732">Signal</keyword>
<dbReference type="Proteomes" id="UP001498398">
    <property type="component" value="Unassembled WGS sequence"/>
</dbReference>
<organism evidence="5 6">
    <name type="scientific">Marasmiellus scandens</name>
    <dbReference type="NCBI Taxonomy" id="2682957"/>
    <lineage>
        <taxon>Eukaryota</taxon>
        <taxon>Fungi</taxon>
        <taxon>Dikarya</taxon>
        <taxon>Basidiomycota</taxon>
        <taxon>Agaricomycotina</taxon>
        <taxon>Agaricomycetes</taxon>
        <taxon>Agaricomycetidae</taxon>
        <taxon>Agaricales</taxon>
        <taxon>Marasmiineae</taxon>
        <taxon>Omphalotaceae</taxon>
        <taxon>Marasmiellus</taxon>
    </lineage>
</organism>
<reference evidence="5 6" key="1">
    <citation type="submission" date="2024-01" db="EMBL/GenBank/DDBJ databases">
        <title>A draft genome for the cacao thread blight pathogen Marasmiellus scandens.</title>
        <authorList>
            <person name="Baruah I.K."/>
            <person name="Leung J."/>
            <person name="Bukari Y."/>
            <person name="Amoako-Attah I."/>
            <person name="Meinhardt L.W."/>
            <person name="Bailey B.A."/>
            <person name="Cohen S.P."/>
        </authorList>
    </citation>
    <scope>NUCLEOTIDE SEQUENCE [LARGE SCALE GENOMIC DNA]</scope>
    <source>
        <strain evidence="5 6">GH-19</strain>
    </source>
</reference>
<name>A0ABR1J5L0_9AGAR</name>